<feature type="domain" description="Major facilitator superfamily (MFS) profile" evidence="7">
    <location>
        <begin position="14"/>
        <end position="390"/>
    </location>
</feature>
<dbReference type="CDD" id="cd17370">
    <property type="entry name" value="MFS_MJ1317_like"/>
    <property type="match status" value="1"/>
</dbReference>
<evidence type="ECO:0000256" key="2">
    <source>
        <dbReference type="ARBA" id="ARBA00022475"/>
    </source>
</evidence>
<protein>
    <submittedName>
        <fullName evidence="8">MFS family permease</fullName>
    </submittedName>
</protein>
<keyword evidence="2" id="KW-1003">Cell membrane</keyword>
<evidence type="ECO:0000256" key="4">
    <source>
        <dbReference type="ARBA" id="ARBA00022989"/>
    </source>
</evidence>
<evidence type="ECO:0000256" key="3">
    <source>
        <dbReference type="ARBA" id="ARBA00022692"/>
    </source>
</evidence>
<keyword evidence="4 6" id="KW-1133">Transmembrane helix</keyword>
<keyword evidence="9" id="KW-1185">Reference proteome</keyword>
<evidence type="ECO:0000259" key="7">
    <source>
        <dbReference type="PROSITE" id="PS50850"/>
    </source>
</evidence>
<dbReference type="Pfam" id="PF07690">
    <property type="entry name" value="MFS_1"/>
    <property type="match status" value="1"/>
</dbReference>
<dbReference type="SUPFAM" id="SSF103473">
    <property type="entry name" value="MFS general substrate transporter"/>
    <property type="match status" value="1"/>
</dbReference>
<reference evidence="8 9" key="1">
    <citation type="submission" date="2020-07" db="EMBL/GenBank/DDBJ databases">
        <title>Sequencing the genomes of 1000 actinobacteria strains.</title>
        <authorList>
            <person name="Klenk H.-P."/>
        </authorList>
    </citation>
    <scope>NUCLEOTIDE SEQUENCE [LARGE SCALE GENOMIC DNA]</scope>
    <source>
        <strain evidence="8 9">DSM 19087</strain>
    </source>
</reference>
<comment type="caution">
    <text evidence="8">The sequence shown here is derived from an EMBL/GenBank/DDBJ whole genome shotgun (WGS) entry which is preliminary data.</text>
</comment>
<evidence type="ECO:0000313" key="8">
    <source>
        <dbReference type="EMBL" id="NYI37969.1"/>
    </source>
</evidence>
<dbReference type="InterPro" id="IPR011701">
    <property type="entry name" value="MFS"/>
</dbReference>
<keyword evidence="5 6" id="KW-0472">Membrane</keyword>
<comment type="subcellular location">
    <subcellularLocation>
        <location evidence="1">Cell membrane</location>
        <topology evidence="1">Multi-pass membrane protein</topology>
    </subcellularLocation>
</comment>
<feature type="transmembrane region" description="Helical" evidence="6">
    <location>
        <begin position="256"/>
        <end position="276"/>
    </location>
</feature>
<proteinExistence type="predicted"/>
<sequence length="395" mass="40232">MSTPARTWSPWRGVFAFGLVSLFADMVYEGMRSIAGPYLGELGASAATVGLITGAGEAAALVLRLVAGRVADRTQRHWLLTGIGYGLTAVCVPLLAVAPELGSAGLAVATLLILAERTGKALRSPSKSVLLASAAQSVGRGKGFGVHKALDQVGAFAGPLVVAGVAAVWSVQAGLAVLAIPGVIALLILAVLRRRLATPGLEEVPVPALGDGERLSARFHAFALAIAITTAGLLTFGLFGYHLAEQDLVRTAAVPVVYAGAMAASALAALVAGVAFDRWGGGTLMVLPLVVAPVPALVFLDGLGLALLGIVLWGAATGLQDSAVKALVADLVPRERLATAYGVFAAYQGVAALAGGAIAGLLYADHRVLLSAGTAVVMLLAYVPLRWALRHRAPR</sequence>
<dbReference type="InterPro" id="IPR052425">
    <property type="entry name" value="Uncharacterized_MFS-type"/>
</dbReference>
<feature type="transmembrane region" description="Helical" evidence="6">
    <location>
        <begin position="42"/>
        <end position="66"/>
    </location>
</feature>
<dbReference type="EMBL" id="JACBZN010000001">
    <property type="protein sequence ID" value="NYI37969.1"/>
    <property type="molecule type" value="Genomic_DNA"/>
</dbReference>
<dbReference type="RefSeq" id="WP_317628296.1">
    <property type="nucleotide sequence ID" value="NZ_BAAAMP010000001.1"/>
</dbReference>
<evidence type="ECO:0000256" key="6">
    <source>
        <dbReference type="SAM" id="Phobius"/>
    </source>
</evidence>
<dbReference type="Gene3D" id="1.20.1250.20">
    <property type="entry name" value="MFS general substrate transporter like domains"/>
    <property type="match status" value="2"/>
</dbReference>
<feature type="transmembrane region" description="Helical" evidence="6">
    <location>
        <begin position="340"/>
        <end position="363"/>
    </location>
</feature>
<dbReference type="PANTHER" id="PTHR42688">
    <property type="entry name" value="CONSERVED PROTEIN"/>
    <property type="match status" value="1"/>
</dbReference>
<feature type="transmembrane region" description="Helical" evidence="6">
    <location>
        <begin position="369"/>
        <end position="389"/>
    </location>
</feature>
<evidence type="ECO:0000313" key="9">
    <source>
        <dbReference type="Proteomes" id="UP000587211"/>
    </source>
</evidence>
<feature type="transmembrane region" description="Helical" evidence="6">
    <location>
        <begin position="221"/>
        <end position="244"/>
    </location>
</feature>
<keyword evidence="3 6" id="KW-0812">Transmembrane</keyword>
<gene>
    <name evidence="8" type="ORF">BJ975_001344</name>
</gene>
<dbReference type="PROSITE" id="PS50850">
    <property type="entry name" value="MFS"/>
    <property type="match status" value="1"/>
</dbReference>
<dbReference type="InterPro" id="IPR036259">
    <property type="entry name" value="MFS_trans_sf"/>
</dbReference>
<organism evidence="8 9">
    <name type="scientific">Aeromicrobium tamlense</name>
    <dbReference type="NCBI Taxonomy" id="375541"/>
    <lineage>
        <taxon>Bacteria</taxon>
        <taxon>Bacillati</taxon>
        <taxon>Actinomycetota</taxon>
        <taxon>Actinomycetes</taxon>
        <taxon>Propionibacteriales</taxon>
        <taxon>Nocardioidaceae</taxon>
        <taxon>Aeromicrobium</taxon>
    </lineage>
</organism>
<evidence type="ECO:0000256" key="5">
    <source>
        <dbReference type="ARBA" id="ARBA00023136"/>
    </source>
</evidence>
<name>A0ABX2SH30_9ACTN</name>
<feature type="transmembrane region" description="Helical" evidence="6">
    <location>
        <begin position="78"/>
        <end position="95"/>
    </location>
</feature>
<dbReference type="PANTHER" id="PTHR42688:SF1">
    <property type="entry name" value="BLR5212 PROTEIN"/>
    <property type="match status" value="1"/>
</dbReference>
<accession>A0ABX2SH30</accession>
<evidence type="ECO:0000256" key="1">
    <source>
        <dbReference type="ARBA" id="ARBA00004651"/>
    </source>
</evidence>
<dbReference type="InterPro" id="IPR020846">
    <property type="entry name" value="MFS_dom"/>
</dbReference>
<feature type="transmembrane region" description="Helical" evidence="6">
    <location>
        <begin position="175"/>
        <end position="192"/>
    </location>
</feature>
<feature type="transmembrane region" description="Helical" evidence="6">
    <location>
        <begin position="149"/>
        <end position="169"/>
    </location>
</feature>
<dbReference type="Proteomes" id="UP000587211">
    <property type="component" value="Unassembled WGS sequence"/>
</dbReference>